<dbReference type="InterPro" id="IPR036396">
    <property type="entry name" value="Cyt_P450_sf"/>
</dbReference>
<dbReference type="PRINTS" id="PR00463">
    <property type="entry name" value="EP450I"/>
</dbReference>
<keyword evidence="1" id="KW-0349">Heme</keyword>
<sequence length="92" mass="10757">MLYSCDRRTLYILVYLALRQIQKVVSSVTAGTSGSSYRRKPPIHRNPNVWENLLEFNPDRFLDKSCDFSGNDYSYFPFGSGRRICTGWPWQI</sequence>
<dbReference type="Gene3D" id="1.10.630.10">
    <property type="entry name" value="Cytochrome P450"/>
    <property type="match status" value="1"/>
</dbReference>
<dbReference type="STRING" id="81972.D7M0Z9"/>
<dbReference type="GO" id="GO:0005506">
    <property type="term" value="F:iron ion binding"/>
    <property type="evidence" value="ECO:0007669"/>
    <property type="project" value="InterPro"/>
</dbReference>
<dbReference type="Gramene" id="scaffold_603676.1">
    <property type="protein sequence ID" value="scaffold_603676.1"/>
    <property type="gene ID" value="scaffold_603676.1"/>
</dbReference>
<proteinExistence type="predicted"/>
<dbReference type="eggNOG" id="KOG0156">
    <property type="taxonomic scope" value="Eukaryota"/>
</dbReference>
<dbReference type="InterPro" id="IPR002401">
    <property type="entry name" value="Cyt_P450_E_grp-I"/>
</dbReference>
<evidence type="ECO:0000313" key="2">
    <source>
        <dbReference type="EMBL" id="EFH51022.1"/>
    </source>
</evidence>
<keyword evidence="1" id="KW-0479">Metal-binding</keyword>
<dbReference type="AlphaFoldDB" id="D7M0Z9"/>
<dbReference type="Proteomes" id="UP000008694">
    <property type="component" value="Unassembled WGS sequence"/>
</dbReference>
<feature type="binding site" description="axial binding residue" evidence="1">
    <location>
        <position position="85"/>
    </location>
    <ligand>
        <name>heme</name>
        <dbReference type="ChEBI" id="CHEBI:30413"/>
    </ligand>
    <ligandPart>
        <name>Fe</name>
        <dbReference type="ChEBI" id="CHEBI:18248"/>
    </ligandPart>
</feature>
<dbReference type="EMBL" id="GL348718">
    <property type="protein sequence ID" value="EFH51022.1"/>
    <property type="molecule type" value="Genomic_DNA"/>
</dbReference>
<dbReference type="SUPFAM" id="SSF48264">
    <property type="entry name" value="Cytochrome P450"/>
    <property type="match status" value="1"/>
</dbReference>
<keyword evidence="1" id="KW-0408">Iron</keyword>
<evidence type="ECO:0000256" key="1">
    <source>
        <dbReference type="PIRSR" id="PIRSR602401-1"/>
    </source>
</evidence>
<dbReference type="HOGENOM" id="CLU_2416293_0_0_1"/>
<gene>
    <name evidence="2" type="ORF">ARALYDRAFT_911619</name>
</gene>
<dbReference type="PANTHER" id="PTHR47951:SF3">
    <property type="entry name" value="CYTOCHROME P450, FAMILY 706, SUBFAMILY A, POLYPEPTIDE 4"/>
    <property type="match status" value="1"/>
</dbReference>
<protein>
    <recommendedName>
        <fullName evidence="4">Cytochrome P450</fullName>
    </recommendedName>
</protein>
<accession>D7M0Z9</accession>
<evidence type="ECO:0000313" key="3">
    <source>
        <dbReference type="Proteomes" id="UP000008694"/>
    </source>
</evidence>
<dbReference type="GO" id="GO:0020037">
    <property type="term" value="F:heme binding"/>
    <property type="evidence" value="ECO:0007669"/>
    <property type="project" value="InterPro"/>
</dbReference>
<name>D7M0Z9_ARALL</name>
<keyword evidence="3" id="KW-1185">Reference proteome</keyword>
<reference evidence="3" key="1">
    <citation type="journal article" date="2011" name="Nat. Genet.">
        <title>The Arabidopsis lyrata genome sequence and the basis of rapid genome size change.</title>
        <authorList>
            <person name="Hu T.T."/>
            <person name="Pattyn P."/>
            <person name="Bakker E.G."/>
            <person name="Cao J."/>
            <person name="Cheng J.-F."/>
            <person name="Clark R.M."/>
            <person name="Fahlgren N."/>
            <person name="Fawcett J.A."/>
            <person name="Grimwood J."/>
            <person name="Gundlach H."/>
            <person name="Haberer G."/>
            <person name="Hollister J.D."/>
            <person name="Ossowski S."/>
            <person name="Ottilar R.P."/>
            <person name="Salamov A.A."/>
            <person name="Schneeberger K."/>
            <person name="Spannagl M."/>
            <person name="Wang X."/>
            <person name="Yang L."/>
            <person name="Nasrallah M.E."/>
            <person name="Bergelson J."/>
            <person name="Carrington J.C."/>
            <person name="Gaut B.S."/>
            <person name="Schmutz J."/>
            <person name="Mayer K.F.X."/>
            <person name="Van de Peer Y."/>
            <person name="Grigoriev I.V."/>
            <person name="Nordborg M."/>
            <person name="Weigel D."/>
            <person name="Guo Y.-L."/>
        </authorList>
    </citation>
    <scope>NUCLEOTIDE SEQUENCE [LARGE SCALE GENOMIC DNA]</scope>
    <source>
        <strain evidence="3">cv. MN47</strain>
    </source>
</reference>
<evidence type="ECO:0008006" key="4">
    <source>
        <dbReference type="Google" id="ProtNLM"/>
    </source>
</evidence>
<dbReference type="PANTHER" id="PTHR47951">
    <property type="entry name" value="OS08G0547900 PROTEIN"/>
    <property type="match status" value="1"/>
</dbReference>
<dbReference type="GO" id="GO:0004497">
    <property type="term" value="F:monooxygenase activity"/>
    <property type="evidence" value="ECO:0007669"/>
    <property type="project" value="InterPro"/>
</dbReference>
<organism evidence="3">
    <name type="scientific">Arabidopsis lyrata subsp. lyrata</name>
    <name type="common">Lyre-leaved rock-cress</name>
    <dbReference type="NCBI Taxonomy" id="81972"/>
    <lineage>
        <taxon>Eukaryota</taxon>
        <taxon>Viridiplantae</taxon>
        <taxon>Streptophyta</taxon>
        <taxon>Embryophyta</taxon>
        <taxon>Tracheophyta</taxon>
        <taxon>Spermatophyta</taxon>
        <taxon>Magnoliopsida</taxon>
        <taxon>eudicotyledons</taxon>
        <taxon>Gunneridae</taxon>
        <taxon>Pentapetalae</taxon>
        <taxon>rosids</taxon>
        <taxon>malvids</taxon>
        <taxon>Brassicales</taxon>
        <taxon>Brassicaceae</taxon>
        <taxon>Camelineae</taxon>
        <taxon>Arabidopsis</taxon>
    </lineage>
</organism>
<dbReference type="Pfam" id="PF00067">
    <property type="entry name" value="p450"/>
    <property type="match status" value="1"/>
</dbReference>
<comment type="cofactor">
    <cofactor evidence="1">
        <name>heme</name>
        <dbReference type="ChEBI" id="CHEBI:30413"/>
    </cofactor>
</comment>
<dbReference type="InterPro" id="IPR001128">
    <property type="entry name" value="Cyt_P450"/>
</dbReference>
<dbReference type="GO" id="GO:0016705">
    <property type="term" value="F:oxidoreductase activity, acting on paired donors, with incorporation or reduction of molecular oxygen"/>
    <property type="evidence" value="ECO:0007669"/>
    <property type="project" value="InterPro"/>
</dbReference>